<dbReference type="EMBL" id="WIXI01000045">
    <property type="protein sequence ID" value="MQY47603.1"/>
    <property type="molecule type" value="Genomic_DNA"/>
</dbReference>
<reference evidence="2 3" key="1">
    <citation type="submission" date="2019-11" db="EMBL/GenBank/DDBJ databases">
        <title>Genome analysis of Rhizobacterium cereale a novel genus and species isolated from maize roots in North Spain.</title>
        <authorList>
            <person name="Menendez E."/>
            <person name="Flores-Felix J.D."/>
            <person name="Ramirez-Bahena M.-H."/>
            <person name="Igual J.M."/>
            <person name="Garcia-Fraile P."/>
            <person name="Peix A."/>
            <person name="Velazquez E."/>
        </authorList>
    </citation>
    <scope>NUCLEOTIDE SEQUENCE [LARGE SCALE GENOMIC DNA]</scope>
    <source>
        <strain evidence="2 3">RZME27</strain>
    </source>
</reference>
<feature type="domain" description="Knr4/Smi1-like" evidence="1">
    <location>
        <begin position="18"/>
        <end position="163"/>
    </location>
</feature>
<gene>
    <name evidence="2" type="ORF">GAO09_16330</name>
</gene>
<dbReference type="RefSeq" id="WP_153355074.1">
    <property type="nucleotide sequence ID" value="NZ_JAYKOO010000007.1"/>
</dbReference>
<dbReference type="SMART" id="SM00860">
    <property type="entry name" value="SMI1_KNR4"/>
    <property type="match status" value="1"/>
</dbReference>
<dbReference type="InterPro" id="IPR018958">
    <property type="entry name" value="Knr4/Smi1-like_dom"/>
</dbReference>
<keyword evidence="3" id="KW-1185">Reference proteome</keyword>
<dbReference type="AlphaFoldDB" id="A0A6A8A8M0"/>
<evidence type="ECO:0000313" key="2">
    <source>
        <dbReference type="EMBL" id="MQY47603.1"/>
    </source>
</evidence>
<evidence type="ECO:0000313" key="3">
    <source>
        <dbReference type="Proteomes" id="UP000435138"/>
    </source>
</evidence>
<dbReference type="Gene3D" id="3.40.1580.10">
    <property type="entry name" value="SMI1/KNR4-like"/>
    <property type="match status" value="1"/>
</dbReference>
<protein>
    <recommendedName>
        <fullName evidence="1">Knr4/Smi1-like domain-containing protein</fullName>
    </recommendedName>
</protein>
<dbReference type="SUPFAM" id="SSF160631">
    <property type="entry name" value="SMI1/KNR4-like"/>
    <property type="match status" value="1"/>
</dbReference>
<dbReference type="Proteomes" id="UP000435138">
    <property type="component" value="Unassembled WGS sequence"/>
</dbReference>
<organism evidence="2 3">
    <name type="scientific">Endobacterium cereale</name>
    <dbReference type="NCBI Taxonomy" id="2663029"/>
    <lineage>
        <taxon>Bacteria</taxon>
        <taxon>Pseudomonadati</taxon>
        <taxon>Pseudomonadota</taxon>
        <taxon>Alphaproteobacteria</taxon>
        <taxon>Hyphomicrobiales</taxon>
        <taxon>Rhizobiaceae</taxon>
        <taxon>Endobacterium</taxon>
    </lineage>
</organism>
<sequence length="192" mass="21628">MPTYDLASLFEQSSVTRTATDEEIAEAERQIGALPECYKRFAATFGYGTTNNLFIIEMPFGMDANSGLIARGDMLRDQVRWLVDGHCEDGLEIGEEDCLEPYDEESRDVAAFVDRLQFFGKSVNGEYLCWRATDDGMFRFHVIDRACLSIRYGGASLIDFIRASQTDAVKTMLGMGYERLPRTFEGAYQSLS</sequence>
<comment type="caution">
    <text evidence="2">The sequence shown here is derived from an EMBL/GenBank/DDBJ whole genome shotgun (WGS) entry which is preliminary data.</text>
</comment>
<accession>A0A6A8A8M0</accession>
<evidence type="ECO:0000259" key="1">
    <source>
        <dbReference type="SMART" id="SM00860"/>
    </source>
</evidence>
<proteinExistence type="predicted"/>
<dbReference type="InterPro" id="IPR037883">
    <property type="entry name" value="Knr4/Smi1-like_sf"/>
</dbReference>
<name>A0A6A8A8M0_9HYPH</name>
<dbReference type="Pfam" id="PF09346">
    <property type="entry name" value="SMI1_KNR4"/>
    <property type="match status" value="1"/>
</dbReference>